<dbReference type="AlphaFoldDB" id="A0A9D1I053"/>
<protein>
    <submittedName>
        <fullName evidence="1">Prolyl oligopeptidase family serine peptidase</fullName>
    </submittedName>
</protein>
<reference evidence="1" key="2">
    <citation type="journal article" date="2021" name="PeerJ">
        <title>Extensive microbial diversity within the chicken gut microbiome revealed by metagenomics and culture.</title>
        <authorList>
            <person name="Gilroy R."/>
            <person name="Ravi A."/>
            <person name="Getino M."/>
            <person name="Pursley I."/>
            <person name="Horton D.L."/>
            <person name="Alikhan N.F."/>
            <person name="Baker D."/>
            <person name="Gharbi K."/>
            <person name="Hall N."/>
            <person name="Watson M."/>
            <person name="Adriaenssens E.M."/>
            <person name="Foster-Nyarko E."/>
            <person name="Jarju S."/>
            <person name="Secka A."/>
            <person name="Antonio M."/>
            <person name="Oren A."/>
            <person name="Chaudhuri R.R."/>
            <person name="La Ragione R."/>
            <person name="Hildebrand F."/>
            <person name="Pallen M.J."/>
        </authorList>
    </citation>
    <scope>NUCLEOTIDE SEQUENCE</scope>
    <source>
        <strain evidence="1">ChiHjej12B11-29160</strain>
    </source>
</reference>
<reference evidence="1" key="1">
    <citation type="submission" date="2020-10" db="EMBL/GenBank/DDBJ databases">
        <authorList>
            <person name="Gilroy R."/>
        </authorList>
    </citation>
    <scope>NUCLEOTIDE SEQUENCE</scope>
    <source>
        <strain evidence="1">ChiHjej12B11-29160</strain>
    </source>
</reference>
<dbReference type="InterPro" id="IPR000801">
    <property type="entry name" value="Esterase-like"/>
</dbReference>
<organism evidence="1 2">
    <name type="scientific">Candidatus Coprovicinus avistercoris</name>
    <dbReference type="NCBI Taxonomy" id="2840754"/>
    <lineage>
        <taxon>Bacteria</taxon>
        <taxon>Bacillati</taxon>
        <taxon>Actinomycetota</taxon>
        <taxon>Coriobacteriia</taxon>
        <taxon>Coriobacteriales</taxon>
        <taxon>Coriobacteriaceae</taxon>
        <taxon>Coriobacteriaceae incertae sedis</taxon>
        <taxon>Candidatus Coprovicinus</taxon>
    </lineage>
</organism>
<dbReference type="GO" id="GO:0016747">
    <property type="term" value="F:acyltransferase activity, transferring groups other than amino-acyl groups"/>
    <property type="evidence" value="ECO:0007669"/>
    <property type="project" value="TreeGrafter"/>
</dbReference>
<evidence type="ECO:0000313" key="1">
    <source>
        <dbReference type="EMBL" id="HIU24505.1"/>
    </source>
</evidence>
<accession>A0A9D1I053</accession>
<dbReference type="Pfam" id="PF00756">
    <property type="entry name" value="Esterase"/>
    <property type="match status" value="1"/>
</dbReference>
<dbReference type="Gene3D" id="3.40.50.1820">
    <property type="entry name" value="alpha/beta hydrolase"/>
    <property type="match status" value="1"/>
</dbReference>
<comment type="caution">
    <text evidence="1">The sequence shown here is derived from an EMBL/GenBank/DDBJ whole genome shotgun (WGS) entry which is preliminary data.</text>
</comment>
<dbReference type="InterPro" id="IPR050583">
    <property type="entry name" value="Mycobacterial_A85_antigen"/>
</dbReference>
<dbReference type="SUPFAM" id="SSF53474">
    <property type="entry name" value="alpha/beta-Hydrolases"/>
    <property type="match status" value="1"/>
</dbReference>
<name>A0A9D1I053_9ACTN</name>
<dbReference type="InterPro" id="IPR029058">
    <property type="entry name" value="AB_hydrolase_fold"/>
</dbReference>
<evidence type="ECO:0000313" key="2">
    <source>
        <dbReference type="Proteomes" id="UP000824078"/>
    </source>
</evidence>
<proteinExistence type="predicted"/>
<gene>
    <name evidence="1" type="ORF">IAD17_06240</name>
</gene>
<dbReference type="EMBL" id="DVMQ01000017">
    <property type="protein sequence ID" value="HIU24505.1"/>
    <property type="molecule type" value="Genomic_DNA"/>
</dbReference>
<dbReference type="PANTHER" id="PTHR48098">
    <property type="entry name" value="ENTEROCHELIN ESTERASE-RELATED"/>
    <property type="match status" value="1"/>
</dbReference>
<dbReference type="Proteomes" id="UP000824078">
    <property type="component" value="Unassembled WGS sequence"/>
</dbReference>
<dbReference type="PANTHER" id="PTHR48098:SF1">
    <property type="entry name" value="DIACYLGLYCEROL ACYLTRANSFERASE_MYCOLYLTRANSFERASE AG85A"/>
    <property type="match status" value="1"/>
</dbReference>
<sequence length="266" mass="30013">MGMFSGDFFSPSLRMTTQVKIITPESSCDVTPFQDEEVNVMYLLHGLAANAGEWPRFSKIEYYAKKYNLFVVMPETQRFFYTNTSFGAHYFDYLVDDLPTLVKRWFNVPNDREHTFIAGESMGGYGAIKAALSRPELYAGAAAFSAVADVRMFREMVETGEFPDMAPSEMDAIFGKGCDVGNENDLFALSTKIASCSEKPQLALFCGSDDMLLPMNKHFSDHLSELGYDHIFCEAPGDHEWPYWDKAVQRGFQALLGYDLETTPLF</sequence>